<feature type="compositionally biased region" description="Low complexity" evidence="2">
    <location>
        <begin position="138"/>
        <end position="154"/>
    </location>
</feature>
<feature type="region of interest" description="Disordered" evidence="2">
    <location>
        <begin position="73"/>
        <end position="92"/>
    </location>
</feature>
<comment type="caution">
    <text evidence="3">The sequence shown here is derived from an EMBL/GenBank/DDBJ whole genome shotgun (WGS) entry which is preliminary data.</text>
</comment>
<accession>A0ABQ0G2G4</accession>
<feature type="compositionally biased region" description="Low complexity" evidence="2">
    <location>
        <begin position="275"/>
        <end position="288"/>
    </location>
</feature>
<dbReference type="RefSeq" id="XP_070913693.1">
    <property type="nucleotide sequence ID" value="XM_071057592.1"/>
</dbReference>
<evidence type="ECO:0008006" key="5">
    <source>
        <dbReference type="Google" id="ProtNLM"/>
    </source>
</evidence>
<feature type="region of interest" description="Disordered" evidence="2">
    <location>
        <begin position="1"/>
        <end position="36"/>
    </location>
</feature>
<dbReference type="Proteomes" id="UP001628179">
    <property type="component" value="Unassembled WGS sequence"/>
</dbReference>
<proteinExistence type="predicted"/>
<organism evidence="3 4">
    <name type="scientific">Madurella fahalii</name>
    <dbReference type="NCBI Taxonomy" id="1157608"/>
    <lineage>
        <taxon>Eukaryota</taxon>
        <taxon>Fungi</taxon>
        <taxon>Dikarya</taxon>
        <taxon>Ascomycota</taxon>
        <taxon>Pezizomycotina</taxon>
        <taxon>Sordariomycetes</taxon>
        <taxon>Sordariomycetidae</taxon>
        <taxon>Sordariales</taxon>
        <taxon>Sordariales incertae sedis</taxon>
        <taxon>Madurella</taxon>
    </lineage>
</organism>
<evidence type="ECO:0000313" key="4">
    <source>
        <dbReference type="Proteomes" id="UP001628179"/>
    </source>
</evidence>
<feature type="region of interest" description="Disordered" evidence="2">
    <location>
        <begin position="429"/>
        <end position="501"/>
    </location>
</feature>
<feature type="compositionally biased region" description="Polar residues" evidence="2">
    <location>
        <begin position="1"/>
        <end position="11"/>
    </location>
</feature>
<feature type="compositionally biased region" description="Acidic residues" evidence="2">
    <location>
        <begin position="600"/>
        <end position="610"/>
    </location>
</feature>
<feature type="region of interest" description="Disordered" evidence="2">
    <location>
        <begin position="267"/>
        <end position="353"/>
    </location>
</feature>
<feature type="region of interest" description="Disordered" evidence="2">
    <location>
        <begin position="558"/>
        <end position="648"/>
    </location>
</feature>
<sequence length="648" mass="68496">MSNPNDSNSASLRRWLSEPPSLTLTSDPSFGVPPPATLPRGAAEYFDQMAIGASPAAQLVSAIHASAHSAGRTSACGSRAYSPLSPGMRGPALQHQPLLSPHLWPAEQHRSSSLPPKIRNNMQLARGMDNGLRSAHEPAVGGSPPTGSSPPADAFVSPVGTTSANYTPSSSADSAMVQRLTRQNRRIREAWEAERRYLEANRERAEEVYKEERALMEEERAGWETEKTLLLQEIGKLQQQILTLGKTARTALNGAFPLSTGQFSASPLLRGGDASTSPQSLMSSQSPSIHPPAATQSRGPVVSIGNPSSAHPLPRSSGNMVSSSSATLSGPSNASSDFLVSGRASESESGRARLVDVQDIDPKLEGIPIKITAITKPTFTDPPSHSESKEASGSVASPTSSDRPEIPPGTRAQTLQVLAAKESDRLTLHAGHTPSHSLSLLPTGMVSASDDGSSTPTMPRGDSAATHDLPTAIERDHHDTSEASHITDPLAAVPDRNDQASGGHLEALLEPTEDCKLKGPLMVRNVPAHDEIFFQKLTDKLEEVSRDDEAALPAVLKADHDDKPGNNNDQAQAGAGPVDPQHKETSGAEDDGDRSRSGEGESEGGDDDNGSDGTPVDVPLRFKRPMNFGAPLGEMPHTFRLATTRQTA</sequence>
<feature type="region of interest" description="Disordered" evidence="2">
    <location>
        <begin position="132"/>
        <end position="177"/>
    </location>
</feature>
<dbReference type="EMBL" id="BAAFSV010000001">
    <property type="protein sequence ID" value="GAB1311960.1"/>
    <property type="molecule type" value="Genomic_DNA"/>
</dbReference>
<feature type="region of interest" description="Disordered" evidence="2">
    <location>
        <begin position="375"/>
        <end position="409"/>
    </location>
</feature>
<evidence type="ECO:0000313" key="3">
    <source>
        <dbReference type="EMBL" id="GAB1311960.1"/>
    </source>
</evidence>
<feature type="coiled-coil region" evidence="1">
    <location>
        <begin position="188"/>
        <end position="218"/>
    </location>
</feature>
<feature type="compositionally biased region" description="Polar residues" evidence="2">
    <location>
        <begin position="316"/>
        <end position="338"/>
    </location>
</feature>
<dbReference type="CDD" id="cd22249">
    <property type="entry name" value="UDM1_RNF168_RNF169-like"/>
    <property type="match status" value="1"/>
</dbReference>
<keyword evidence="4" id="KW-1185">Reference proteome</keyword>
<gene>
    <name evidence="3" type="ORF">MFIFM68171_02170</name>
</gene>
<evidence type="ECO:0000256" key="1">
    <source>
        <dbReference type="SAM" id="Coils"/>
    </source>
</evidence>
<evidence type="ECO:0000256" key="2">
    <source>
        <dbReference type="SAM" id="MobiDB-lite"/>
    </source>
</evidence>
<feature type="compositionally biased region" description="Basic and acidic residues" evidence="2">
    <location>
        <begin position="473"/>
        <end position="482"/>
    </location>
</feature>
<reference evidence="3 4" key="1">
    <citation type="submission" date="2024-09" db="EMBL/GenBank/DDBJ databases">
        <title>Itraconazole resistance in Madurella fahalii resulting from another homologue of gene encoding cytochrome P450 14-alpha sterol demethylase (CYP51).</title>
        <authorList>
            <person name="Yoshioka I."/>
            <person name="Fahal A.H."/>
            <person name="Kaneko S."/>
            <person name="Yaguchi T."/>
        </authorList>
    </citation>
    <scope>NUCLEOTIDE SEQUENCE [LARGE SCALE GENOMIC DNA]</scope>
    <source>
        <strain evidence="3 4">IFM 68171</strain>
    </source>
</reference>
<protein>
    <recommendedName>
        <fullName evidence="5">BZIP domain-containing protein</fullName>
    </recommendedName>
</protein>
<feature type="compositionally biased region" description="Polar residues" evidence="2">
    <location>
        <begin position="159"/>
        <end position="173"/>
    </location>
</feature>
<keyword evidence="1" id="KW-0175">Coiled coil</keyword>
<dbReference type="GeneID" id="98172915"/>
<name>A0ABQ0G2G4_9PEZI</name>